<evidence type="ECO:0000256" key="2">
    <source>
        <dbReference type="ARBA" id="ARBA00001966"/>
    </source>
</evidence>
<evidence type="ECO:0000256" key="7">
    <source>
        <dbReference type="ARBA" id="ARBA00022723"/>
    </source>
</evidence>
<proteinExistence type="inferred from homology"/>
<evidence type="ECO:0000256" key="11">
    <source>
        <dbReference type="ARBA" id="ARBA00023027"/>
    </source>
</evidence>
<dbReference type="InterPro" id="IPR037225">
    <property type="entry name" value="Nuo51_FMN-bd_sf"/>
</dbReference>
<evidence type="ECO:0000313" key="15">
    <source>
        <dbReference type="Proteomes" id="UP001500822"/>
    </source>
</evidence>
<dbReference type="NCBIfam" id="TIGR01959">
    <property type="entry name" value="nuoF_fam"/>
    <property type="match status" value="1"/>
</dbReference>
<comment type="catalytic activity">
    <reaction evidence="12">
        <text>a quinone + NADH + 5 H(+)(in) = a quinol + NAD(+) + 4 H(+)(out)</text>
        <dbReference type="Rhea" id="RHEA:57888"/>
        <dbReference type="ChEBI" id="CHEBI:15378"/>
        <dbReference type="ChEBI" id="CHEBI:24646"/>
        <dbReference type="ChEBI" id="CHEBI:57540"/>
        <dbReference type="ChEBI" id="CHEBI:57945"/>
        <dbReference type="ChEBI" id="CHEBI:132124"/>
    </reaction>
</comment>
<evidence type="ECO:0000256" key="5">
    <source>
        <dbReference type="ARBA" id="ARBA00022630"/>
    </source>
</evidence>
<keyword evidence="9 12" id="KW-0408">Iron</keyword>
<keyword evidence="12" id="KW-0874">Quinone</keyword>
<evidence type="ECO:0000256" key="10">
    <source>
        <dbReference type="ARBA" id="ARBA00023014"/>
    </source>
</evidence>
<evidence type="ECO:0000256" key="12">
    <source>
        <dbReference type="RuleBase" id="RU364066"/>
    </source>
</evidence>
<dbReference type="PANTHER" id="PTHR11780">
    <property type="entry name" value="NADH-UBIQUINONE OXIDOREDUCTASE FLAVOPROTEIN 1 NDUFV1"/>
    <property type="match status" value="1"/>
</dbReference>
<dbReference type="SUPFAM" id="SSF142019">
    <property type="entry name" value="Nqo1 FMN-binding domain-like"/>
    <property type="match status" value="1"/>
</dbReference>
<dbReference type="Pfam" id="PF01512">
    <property type="entry name" value="Complex1_51K"/>
    <property type="match status" value="1"/>
</dbReference>
<dbReference type="NCBIfam" id="NF010120">
    <property type="entry name" value="PRK13596.1"/>
    <property type="match status" value="1"/>
</dbReference>
<keyword evidence="7 12" id="KW-0479">Metal-binding</keyword>
<dbReference type="Gene3D" id="1.20.1440.230">
    <property type="entry name" value="NADH-ubiquinone oxidoreductase 51kDa subunit, iron-sulphur binding domain"/>
    <property type="match status" value="1"/>
</dbReference>
<dbReference type="InterPro" id="IPR001949">
    <property type="entry name" value="NADH-UbQ_OxRdtase_51kDa_CS"/>
</dbReference>
<evidence type="ECO:0000256" key="6">
    <source>
        <dbReference type="ARBA" id="ARBA00022643"/>
    </source>
</evidence>
<dbReference type="PROSITE" id="PS00645">
    <property type="entry name" value="COMPLEX1_51K_2"/>
    <property type="match status" value="1"/>
</dbReference>
<dbReference type="Proteomes" id="UP001500822">
    <property type="component" value="Unassembled WGS sequence"/>
</dbReference>
<evidence type="ECO:0000256" key="3">
    <source>
        <dbReference type="ARBA" id="ARBA00007523"/>
    </source>
</evidence>
<dbReference type="PROSITE" id="PS00644">
    <property type="entry name" value="COMPLEX1_51K_1"/>
    <property type="match status" value="1"/>
</dbReference>
<dbReference type="Pfam" id="PF10531">
    <property type="entry name" value="SLBB"/>
    <property type="match status" value="1"/>
</dbReference>
<dbReference type="PANTHER" id="PTHR11780:SF10">
    <property type="entry name" value="NADH DEHYDROGENASE [UBIQUINONE] FLAVOPROTEIN 1, MITOCHONDRIAL"/>
    <property type="match status" value="1"/>
</dbReference>
<keyword evidence="8" id="KW-1278">Translocase</keyword>
<dbReference type="EMBL" id="BAABIE010000009">
    <property type="protein sequence ID" value="GAA4750898.1"/>
    <property type="molecule type" value="Genomic_DNA"/>
</dbReference>
<dbReference type="SUPFAM" id="SSF142984">
    <property type="entry name" value="Nqo1 middle domain-like"/>
    <property type="match status" value="1"/>
</dbReference>
<dbReference type="Gene3D" id="3.40.50.11540">
    <property type="entry name" value="NADH-ubiquinone oxidoreductase 51kDa subunit"/>
    <property type="match status" value="1"/>
</dbReference>
<evidence type="ECO:0000313" key="14">
    <source>
        <dbReference type="EMBL" id="GAA4750898.1"/>
    </source>
</evidence>
<accession>A0ABP8ZA90</accession>
<evidence type="ECO:0000256" key="9">
    <source>
        <dbReference type="ARBA" id="ARBA00023004"/>
    </source>
</evidence>
<dbReference type="InterPro" id="IPR050837">
    <property type="entry name" value="ComplexI_51kDa_subunit"/>
</dbReference>
<dbReference type="InterPro" id="IPR011538">
    <property type="entry name" value="Nuo51_FMN-bd"/>
</dbReference>
<dbReference type="InterPro" id="IPR019554">
    <property type="entry name" value="Soluble_ligand-bd"/>
</dbReference>
<comment type="similarity">
    <text evidence="3 12">Belongs to the complex I 51 kDa subunit family.</text>
</comment>
<name>A0ABP8ZA90_9ACTN</name>
<evidence type="ECO:0000256" key="1">
    <source>
        <dbReference type="ARBA" id="ARBA00001917"/>
    </source>
</evidence>
<protein>
    <recommendedName>
        <fullName evidence="12">NADH-quinone oxidoreductase subunit F</fullName>
        <ecNumber evidence="12">7.1.1.-</ecNumber>
    </recommendedName>
</protein>
<comment type="function">
    <text evidence="12">NDH-1 shuttles electrons from NADH, via FMN and iron-sulfur (Fe-S) centers, to quinones in the respiratory chain.</text>
</comment>
<keyword evidence="10 12" id="KW-0411">Iron-sulfur</keyword>
<keyword evidence="15" id="KW-1185">Reference proteome</keyword>
<dbReference type="InterPro" id="IPR037207">
    <property type="entry name" value="Nuop51_4Fe4S-bd_sf"/>
</dbReference>
<comment type="cofactor">
    <cofactor evidence="1 12">
        <name>FMN</name>
        <dbReference type="ChEBI" id="CHEBI:58210"/>
    </cofactor>
</comment>
<dbReference type="Pfam" id="PF10589">
    <property type="entry name" value="NADH_4Fe-4S"/>
    <property type="match status" value="1"/>
</dbReference>
<keyword evidence="4 12" id="KW-0004">4Fe-4S</keyword>
<dbReference type="SUPFAM" id="SSF140490">
    <property type="entry name" value="Nqo1C-terminal domain-like"/>
    <property type="match status" value="1"/>
</dbReference>
<dbReference type="EC" id="7.1.1.-" evidence="12"/>
<comment type="caution">
    <text evidence="14">The sequence shown here is derived from an EMBL/GenBank/DDBJ whole genome shotgun (WGS) entry which is preliminary data.</text>
</comment>
<feature type="domain" description="NADH-ubiquinone oxidoreductase 51kDa subunit iron-sulphur binding" evidence="13">
    <location>
        <begin position="338"/>
        <end position="383"/>
    </location>
</feature>
<dbReference type="Gene3D" id="6.10.250.1450">
    <property type="match status" value="1"/>
</dbReference>
<gene>
    <name evidence="14" type="primary">nuoF</name>
    <name evidence="14" type="ORF">GCM10023217_21900</name>
</gene>
<sequence>MITVDLPSSVPEPAEPPVLSRHWDDEQSWTLPNYLRRNGYQGLKAALRMRPDEVIELVKTSGLRGRGGAGFPVGTKWSFIPQDTPAPHYLVVNADESEPGTCKDMPLMLASPHMLIEGIAIAAYAIRARHAFVYVRGEVASVVRRLRAAVAEAYDAGLLGRQVLGSGLDLELVIHAGAGAYICGEETALLDSLEGRRGQPRLRPPFPATAGLYASPTVVNNVESIASVPAILRNGTDWFRSMGTERSPGFTLYSLSGHVARPGQYEAPLGVTLRELLERAGGIRAGHTLKFWTPGGSSTPMFTAEHLDVPLDYEGVGEAGSMLGTKALQIFDDTVCVVRAVTRWTEFYAHESCGKCTPCREGTYWLVQMMRRLESGDASEADLTTLVDITESIVGKAFCALGDAAGAPIMSSLEYFRDEYLAHFPGGCPFDPARATAFADGGPR</sequence>
<keyword evidence="6 12" id="KW-0288">FMN</keyword>
<dbReference type="Gene3D" id="3.10.20.600">
    <property type="match status" value="1"/>
</dbReference>
<organism evidence="14 15">
    <name type="scientific">Gordonia alkaliphila</name>
    <dbReference type="NCBI Taxonomy" id="1053547"/>
    <lineage>
        <taxon>Bacteria</taxon>
        <taxon>Bacillati</taxon>
        <taxon>Actinomycetota</taxon>
        <taxon>Actinomycetes</taxon>
        <taxon>Mycobacteriales</taxon>
        <taxon>Gordoniaceae</taxon>
        <taxon>Gordonia</taxon>
    </lineage>
</organism>
<dbReference type="InterPro" id="IPR019575">
    <property type="entry name" value="Nuop51_4Fe4S-bd"/>
</dbReference>
<dbReference type="RefSeq" id="WP_345313535.1">
    <property type="nucleotide sequence ID" value="NZ_BAABIE010000009.1"/>
</dbReference>
<keyword evidence="5 12" id="KW-0285">Flavoprotein</keyword>
<evidence type="ECO:0000256" key="4">
    <source>
        <dbReference type="ARBA" id="ARBA00022485"/>
    </source>
</evidence>
<comment type="cofactor">
    <cofactor evidence="2 12">
        <name>[4Fe-4S] cluster</name>
        <dbReference type="ChEBI" id="CHEBI:49883"/>
    </cofactor>
</comment>
<evidence type="ECO:0000256" key="8">
    <source>
        <dbReference type="ARBA" id="ARBA00022967"/>
    </source>
</evidence>
<dbReference type="SMART" id="SM00928">
    <property type="entry name" value="NADH_4Fe-4S"/>
    <property type="match status" value="1"/>
</dbReference>
<evidence type="ECO:0000259" key="13">
    <source>
        <dbReference type="SMART" id="SM00928"/>
    </source>
</evidence>
<reference evidence="15" key="1">
    <citation type="journal article" date="2019" name="Int. J. Syst. Evol. Microbiol.">
        <title>The Global Catalogue of Microorganisms (GCM) 10K type strain sequencing project: providing services to taxonomists for standard genome sequencing and annotation.</title>
        <authorList>
            <consortium name="The Broad Institute Genomics Platform"/>
            <consortium name="The Broad Institute Genome Sequencing Center for Infectious Disease"/>
            <person name="Wu L."/>
            <person name="Ma J."/>
        </authorList>
    </citation>
    <scope>NUCLEOTIDE SEQUENCE [LARGE SCALE GENOMIC DNA]</scope>
    <source>
        <strain evidence="15">JCM 18077</strain>
    </source>
</reference>
<keyword evidence="11 12" id="KW-0520">NAD</keyword>
<dbReference type="InterPro" id="IPR011537">
    <property type="entry name" value="NADH-UbQ_OxRdtase_suF"/>
</dbReference>